<dbReference type="Proteomes" id="UP000194127">
    <property type="component" value="Unassembled WGS sequence"/>
</dbReference>
<evidence type="ECO:0000313" key="3">
    <source>
        <dbReference type="Proteomes" id="UP000194127"/>
    </source>
</evidence>
<feature type="non-terminal residue" evidence="2">
    <location>
        <position position="1"/>
    </location>
</feature>
<proteinExistence type="predicted"/>
<keyword evidence="3" id="KW-1185">Reference proteome</keyword>
<dbReference type="GeneID" id="36328467"/>
<dbReference type="EMBL" id="KZ110606">
    <property type="protein sequence ID" value="OSX57853.1"/>
    <property type="molecule type" value="Genomic_DNA"/>
</dbReference>
<dbReference type="OrthoDB" id="3199698at2759"/>
<protein>
    <submittedName>
        <fullName evidence="2">Uncharacterized protein</fullName>
    </submittedName>
</protein>
<organism evidence="2 3">
    <name type="scientific">Postia placenta MAD-698-R-SB12</name>
    <dbReference type="NCBI Taxonomy" id="670580"/>
    <lineage>
        <taxon>Eukaryota</taxon>
        <taxon>Fungi</taxon>
        <taxon>Dikarya</taxon>
        <taxon>Basidiomycota</taxon>
        <taxon>Agaricomycotina</taxon>
        <taxon>Agaricomycetes</taxon>
        <taxon>Polyporales</taxon>
        <taxon>Adustoporiaceae</taxon>
        <taxon>Rhodonia</taxon>
    </lineage>
</organism>
<evidence type="ECO:0000313" key="2">
    <source>
        <dbReference type="EMBL" id="OSX57853.1"/>
    </source>
</evidence>
<feature type="region of interest" description="Disordered" evidence="1">
    <location>
        <begin position="1"/>
        <end position="27"/>
    </location>
</feature>
<dbReference type="InterPro" id="IPR041078">
    <property type="entry name" value="Plavaka"/>
</dbReference>
<evidence type="ECO:0000256" key="1">
    <source>
        <dbReference type="SAM" id="MobiDB-lite"/>
    </source>
</evidence>
<gene>
    <name evidence="2" type="ORF">POSPLADRAFT_1121276</name>
</gene>
<sequence length="414" mass="46675">GTPCSKDGVNLPPGAPPPPRTSAMKGDWTPFSDRVEFETAEFLFKREQMSQGNINDLMDIWAASLLPYGGNPPFASASDMHSVIDTIQHGNAPWQSFSAKYMGELPHDTQPPSWKTAEYQIWCRDPRTVARNMLANSDFEGEFDYSPYREFVDNERRFSNLMSANWAWKQADVIAQDPTTHGAMFVPLILGSDKTTVSVATGHNEYWPLYMSIGNVFNNVRRAHRNAIAVIGFLAIPKSERQYGNSAHFRKFRRQLFHASLSTILSPLRAAMSVPEVTRCPDGHFRRVIYGLGPYIADYPEQTLAGCIVQGWCVTCSAHRSALGDGGTHGLRTREHTQALVAALDLVTLWEDYGIPFTNDFPRADINQLMTPDLLHQIIKGTFYDHLVTWVHEYLVLEHGESEAKKILDEIDRR</sequence>
<accession>A0A1X6MP02</accession>
<dbReference type="STRING" id="670580.A0A1X6MP02"/>
<dbReference type="RefSeq" id="XP_024334647.1">
    <property type="nucleotide sequence ID" value="XM_024483518.1"/>
</dbReference>
<name>A0A1X6MP02_9APHY</name>
<dbReference type="Pfam" id="PF18759">
    <property type="entry name" value="Plavaka"/>
    <property type="match status" value="1"/>
</dbReference>
<dbReference type="AlphaFoldDB" id="A0A1X6MP02"/>
<feature type="non-terminal residue" evidence="2">
    <location>
        <position position="414"/>
    </location>
</feature>
<reference evidence="2 3" key="1">
    <citation type="submission" date="2017-04" db="EMBL/GenBank/DDBJ databases">
        <title>Genome Sequence of the Model Brown-Rot Fungus Postia placenta SB12.</title>
        <authorList>
            <consortium name="DOE Joint Genome Institute"/>
            <person name="Gaskell J."/>
            <person name="Kersten P."/>
            <person name="Larrondo L.F."/>
            <person name="Canessa P."/>
            <person name="Martinez D."/>
            <person name="Hibbett D."/>
            <person name="Schmoll M."/>
            <person name="Kubicek C.P."/>
            <person name="Martinez A.T."/>
            <person name="Yadav J."/>
            <person name="Master E."/>
            <person name="Magnuson J.K."/>
            <person name="James T."/>
            <person name="Yaver D."/>
            <person name="Berka R."/>
            <person name="Labutti K."/>
            <person name="Lipzen A."/>
            <person name="Aerts A."/>
            <person name="Barry K."/>
            <person name="Henrissat B."/>
            <person name="Blanchette R."/>
            <person name="Grigoriev I."/>
            <person name="Cullen D."/>
        </authorList>
    </citation>
    <scope>NUCLEOTIDE SEQUENCE [LARGE SCALE GENOMIC DNA]</scope>
    <source>
        <strain evidence="2 3">MAD-698-R-SB12</strain>
    </source>
</reference>